<dbReference type="EMBL" id="LNGF01000013">
    <property type="protein sequence ID" value="KYC47937.1"/>
    <property type="molecule type" value="Genomic_DNA"/>
</dbReference>
<evidence type="ECO:0000313" key="4">
    <source>
        <dbReference type="Proteomes" id="UP000091929"/>
    </source>
</evidence>
<accession>A0A150ISH8</accession>
<dbReference type="PIRSF" id="PIRSF019202">
    <property type="entry name" value="UCP019202"/>
    <property type="match status" value="1"/>
</dbReference>
<dbReference type="Proteomes" id="UP000092401">
    <property type="component" value="Unassembled WGS sequence"/>
</dbReference>
<dbReference type="InterPro" id="IPR007366">
    <property type="entry name" value="DUF432"/>
</dbReference>
<dbReference type="Proteomes" id="UP000091929">
    <property type="component" value="Unassembled WGS sequence"/>
</dbReference>
<gene>
    <name evidence="1" type="ORF">APG10_00637</name>
    <name evidence="2" type="ORF">APG11_00712</name>
    <name evidence="3" type="ORF">APG12_00689</name>
</gene>
<dbReference type="Pfam" id="PF04254">
    <property type="entry name" value="DUF432"/>
    <property type="match status" value="1"/>
</dbReference>
<dbReference type="Proteomes" id="UP000092403">
    <property type="component" value="Unassembled WGS sequence"/>
</dbReference>
<proteinExistence type="predicted"/>
<evidence type="ECO:0000313" key="3">
    <source>
        <dbReference type="EMBL" id="KYC50555.1"/>
    </source>
</evidence>
<evidence type="ECO:0000313" key="1">
    <source>
        <dbReference type="EMBL" id="KYC45646.1"/>
    </source>
</evidence>
<evidence type="ECO:0000313" key="5">
    <source>
        <dbReference type="Proteomes" id="UP000092401"/>
    </source>
</evidence>
<name>A0A150IKV5_9EURY</name>
<accession>A0A150J0B7</accession>
<accession>A0A150IKV5</accession>
<reference evidence="4 5" key="1">
    <citation type="journal article" date="2016" name="ISME J.">
        <title>Chasing the elusive Euryarchaeota class WSA2: genomes reveal a uniquely fastidious methyl-reducing methanogen.</title>
        <authorList>
            <person name="Nobu M.K."/>
            <person name="Narihiro T."/>
            <person name="Kuroda K."/>
            <person name="Mei R."/>
            <person name="Liu W.T."/>
        </authorList>
    </citation>
    <scope>NUCLEOTIDE SEQUENCE [LARGE SCALE GENOMIC DNA]</scope>
    <source>
        <strain evidence="1">B03fssc0709_Meth_Bin005</strain>
        <strain evidence="2">B15fssc0709_Meth_Bin003</strain>
        <strain evidence="3">BMIXfssc0709_Meth_Bin006</strain>
    </source>
</reference>
<protein>
    <recommendedName>
        <fullName evidence="6">DUF432 domain-containing protein</fullName>
    </recommendedName>
</protein>
<dbReference type="AlphaFoldDB" id="A0A150IKV5"/>
<evidence type="ECO:0008006" key="6">
    <source>
        <dbReference type="Google" id="ProtNLM"/>
    </source>
</evidence>
<sequence length="261" mass="30246">MWSLKTNLWVKLINEKIKEQIVMYGYYKSPLNPLRITKEGIHLQIEKEGNTLRYVRTSSNESIEKILLTKDCGIIINPIEAQKLHKQVSQYLLIEYEKSVFVEPKDTNNIYLTFPVDIGVFISGRKNYDLLDAFTLARQKYTLYGDPRNGVICKYHKSPVFTSIPNNLNPLVNGVMKLKLINTTDDWIEITKSVFDSHEMKVYFNENLVSMRAHMKILNEKIAETEFVNSGIKRGMKKALEVFEPAKITVSQKKFTMEEGL</sequence>
<evidence type="ECO:0000313" key="2">
    <source>
        <dbReference type="EMBL" id="KYC47937.1"/>
    </source>
</evidence>
<comment type="caution">
    <text evidence="1">The sequence shown here is derived from an EMBL/GenBank/DDBJ whole genome shotgun (WGS) entry which is preliminary data.</text>
</comment>
<dbReference type="EMBL" id="LNJC01000011">
    <property type="protein sequence ID" value="KYC50555.1"/>
    <property type="molecule type" value="Genomic_DNA"/>
</dbReference>
<dbReference type="EMBL" id="LNGE01000013">
    <property type="protein sequence ID" value="KYC45646.1"/>
    <property type="molecule type" value="Genomic_DNA"/>
</dbReference>
<organism evidence="1 5">
    <name type="scientific">Candidatus Methanofastidiosum methylothiophilum</name>
    <dbReference type="NCBI Taxonomy" id="1705564"/>
    <lineage>
        <taxon>Archaea</taxon>
        <taxon>Methanobacteriati</taxon>
        <taxon>Methanobacteriota</taxon>
        <taxon>Stenosarchaea group</taxon>
        <taxon>Candidatus Methanofastidiosia</taxon>
        <taxon>Candidatus Methanofastidiosales</taxon>
        <taxon>Candidatus Methanofastidiosaceae</taxon>
        <taxon>Candidatus Methanofastidiosum</taxon>
    </lineage>
</organism>